<dbReference type="InterPro" id="IPR050196">
    <property type="entry name" value="Cytochrome_P450_Monoox"/>
</dbReference>
<keyword evidence="5" id="KW-0256">Endoplasmic reticulum</keyword>
<evidence type="ECO:0000256" key="6">
    <source>
        <dbReference type="ARBA" id="ARBA00023004"/>
    </source>
</evidence>
<sequence length="151" mass="17608">CEKPIDVMPLMTLCTLDVICETAMGIKVNSQDKESEYVEALNQVTETVLFRLTRPWFWIDSIFFMTSHGKRFRGNLSVMKQFTVKVIEERKQDWLQFHSRKATEKWMSSDELINNNNTQSSNSVMDTDFFDVEMSGMTNETTFSMLMTSKT</sequence>
<dbReference type="GO" id="GO:0004497">
    <property type="term" value="F:monooxygenase activity"/>
    <property type="evidence" value="ECO:0007669"/>
    <property type="project" value="UniProtKB-KW"/>
</dbReference>
<dbReference type="GO" id="GO:0016705">
    <property type="term" value="F:oxidoreductase activity, acting on paired donors, with incorporation or reduction of molecular oxygen"/>
    <property type="evidence" value="ECO:0007669"/>
    <property type="project" value="InterPro"/>
</dbReference>
<dbReference type="AlphaFoldDB" id="A0A443RUM7"/>
<keyword evidence="7 9" id="KW-0503">Monooxygenase</keyword>
<dbReference type="GO" id="GO:0020037">
    <property type="term" value="F:heme binding"/>
    <property type="evidence" value="ECO:0007669"/>
    <property type="project" value="InterPro"/>
</dbReference>
<keyword evidence="4" id="KW-0349">Heme</keyword>
<keyword evidence="8" id="KW-0472">Membrane</keyword>
<keyword evidence="7 9" id="KW-0560">Oxidoreductase</keyword>
<evidence type="ECO:0000313" key="10">
    <source>
        <dbReference type="Proteomes" id="UP000288716"/>
    </source>
</evidence>
<keyword evidence="4" id="KW-0479">Metal-binding</keyword>
<comment type="similarity">
    <text evidence="3">Belongs to the cytochrome P450 family.</text>
</comment>
<accession>A0A443RUM7</accession>
<name>A0A443RUM7_9ACAR</name>
<gene>
    <name evidence="9" type="ORF">B4U80_06159</name>
</gene>
<evidence type="ECO:0000256" key="8">
    <source>
        <dbReference type="ARBA" id="ARBA00023136"/>
    </source>
</evidence>
<dbReference type="PANTHER" id="PTHR24291:SF189">
    <property type="entry name" value="CYTOCHROME P450 4C3-RELATED"/>
    <property type="match status" value="1"/>
</dbReference>
<organism evidence="9 10">
    <name type="scientific">Leptotrombidium deliense</name>
    <dbReference type="NCBI Taxonomy" id="299467"/>
    <lineage>
        <taxon>Eukaryota</taxon>
        <taxon>Metazoa</taxon>
        <taxon>Ecdysozoa</taxon>
        <taxon>Arthropoda</taxon>
        <taxon>Chelicerata</taxon>
        <taxon>Arachnida</taxon>
        <taxon>Acari</taxon>
        <taxon>Acariformes</taxon>
        <taxon>Trombidiformes</taxon>
        <taxon>Prostigmata</taxon>
        <taxon>Anystina</taxon>
        <taxon>Parasitengona</taxon>
        <taxon>Trombiculoidea</taxon>
        <taxon>Trombiculidae</taxon>
        <taxon>Leptotrombidium</taxon>
    </lineage>
</organism>
<dbReference type="InterPro" id="IPR001128">
    <property type="entry name" value="Cyt_P450"/>
</dbReference>
<evidence type="ECO:0000256" key="7">
    <source>
        <dbReference type="ARBA" id="ARBA00023033"/>
    </source>
</evidence>
<evidence type="ECO:0000256" key="2">
    <source>
        <dbReference type="ARBA" id="ARBA00004586"/>
    </source>
</evidence>
<reference evidence="9 10" key="1">
    <citation type="journal article" date="2018" name="Gigascience">
        <title>Genomes of trombidid mites reveal novel predicted allergens and laterally-transferred genes associated with secondary metabolism.</title>
        <authorList>
            <person name="Dong X."/>
            <person name="Chaisiri K."/>
            <person name="Xia D."/>
            <person name="Armstrong S.D."/>
            <person name="Fang Y."/>
            <person name="Donnelly M.J."/>
            <person name="Kadowaki T."/>
            <person name="McGarry J.W."/>
            <person name="Darby A.C."/>
            <person name="Makepeace B.L."/>
        </authorList>
    </citation>
    <scope>NUCLEOTIDE SEQUENCE [LARGE SCALE GENOMIC DNA]</scope>
    <source>
        <strain evidence="9">UoL-UT</strain>
    </source>
</reference>
<comment type="caution">
    <text evidence="9">The sequence shown here is derived from an EMBL/GenBank/DDBJ whole genome shotgun (WGS) entry which is preliminary data.</text>
</comment>
<dbReference type="VEuPathDB" id="VectorBase:LDEU013100"/>
<protein>
    <submittedName>
        <fullName evidence="9">Cytochrome P450 monooxygenase-like protein</fullName>
    </submittedName>
</protein>
<feature type="non-terminal residue" evidence="9">
    <location>
        <position position="1"/>
    </location>
</feature>
<dbReference type="EMBL" id="NCKV01032208">
    <property type="protein sequence ID" value="RWS18940.1"/>
    <property type="molecule type" value="Genomic_DNA"/>
</dbReference>
<evidence type="ECO:0000313" key="9">
    <source>
        <dbReference type="EMBL" id="RWS18940.1"/>
    </source>
</evidence>
<comment type="cofactor">
    <cofactor evidence="1">
        <name>heme</name>
        <dbReference type="ChEBI" id="CHEBI:30413"/>
    </cofactor>
</comment>
<evidence type="ECO:0000256" key="4">
    <source>
        <dbReference type="ARBA" id="ARBA00022617"/>
    </source>
</evidence>
<dbReference type="GO" id="GO:0005506">
    <property type="term" value="F:iron ion binding"/>
    <property type="evidence" value="ECO:0007669"/>
    <property type="project" value="InterPro"/>
</dbReference>
<dbReference type="OrthoDB" id="6433301at2759"/>
<evidence type="ECO:0000256" key="3">
    <source>
        <dbReference type="ARBA" id="ARBA00010617"/>
    </source>
</evidence>
<dbReference type="GO" id="GO:0005789">
    <property type="term" value="C:endoplasmic reticulum membrane"/>
    <property type="evidence" value="ECO:0007669"/>
    <property type="project" value="UniProtKB-SubCell"/>
</dbReference>
<keyword evidence="6" id="KW-0408">Iron</keyword>
<evidence type="ECO:0000256" key="1">
    <source>
        <dbReference type="ARBA" id="ARBA00001971"/>
    </source>
</evidence>
<dbReference type="Gene3D" id="1.10.630.10">
    <property type="entry name" value="Cytochrome P450"/>
    <property type="match status" value="1"/>
</dbReference>
<dbReference type="PANTHER" id="PTHR24291">
    <property type="entry name" value="CYTOCHROME P450 FAMILY 4"/>
    <property type="match status" value="1"/>
</dbReference>
<dbReference type="Proteomes" id="UP000288716">
    <property type="component" value="Unassembled WGS sequence"/>
</dbReference>
<dbReference type="STRING" id="299467.A0A443RUM7"/>
<evidence type="ECO:0000256" key="5">
    <source>
        <dbReference type="ARBA" id="ARBA00022824"/>
    </source>
</evidence>
<dbReference type="SUPFAM" id="SSF48264">
    <property type="entry name" value="Cytochrome P450"/>
    <property type="match status" value="1"/>
</dbReference>
<keyword evidence="10" id="KW-1185">Reference proteome</keyword>
<comment type="subcellular location">
    <subcellularLocation>
        <location evidence="2">Endoplasmic reticulum membrane</location>
    </subcellularLocation>
</comment>
<dbReference type="InterPro" id="IPR036396">
    <property type="entry name" value="Cyt_P450_sf"/>
</dbReference>
<proteinExistence type="inferred from homology"/>
<dbReference type="Pfam" id="PF00067">
    <property type="entry name" value="p450"/>
    <property type="match status" value="1"/>
</dbReference>